<organism evidence="7 8">
    <name type="scientific">Geothermobacter hydrogeniphilus</name>
    <dbReference type="NCBI Taxonomy" id="1969733"/>
    <lineage>
        <taxon>Bacteria</taxon>
        <taxon>Pseudomonadati</taxon>
        <taxon>Thermodesulfobacteriota</taxon>
        <taxon>Desulfuromonadia</taxon>
        <taxon>Desulfuromonadales</taxon>
        <taxon>Geothermobacteraceae</taxon>
        <taxon>Geothermobacter</taxon>
    </lineage>
</organism>
<evidence type="ECO:0000313" key="7">
    <source>
        <dbReference type="EMBL" id="PNU19761.1"/>
    </source>
</evidence>
<dbReference type="Gene3D" id="2.60.450.10">
    <property type="entry name" value="Lipopolysaccharide (LPS) transport protein A like domain"/>
    <property type="match status" value="1"/>
</dbReference>
<reference evidence="7 8" key="1">
    <citation type="journal article" date="2018" name="Genome Announc.">
        <title>Genome Sequence of Geothermobacter sp. HR-1 Iron Reducer from the Loihi Seamount.</title>
        <authorList>
            <person name="Smith H."/>
            <person name="Abuyen K."/>
            <person name="Tremblay J."/>
            <person name="Savalia P."/>
            <person name="Perez-Rodriguez I."/>
            <person name="Emerson D."/>
            <person name="Tully B."/>
            <person name="Amend J."/>
        </authorList>
    </citation>
    <scope>NUCLEOTIDE SEQUENCE [LARGE SCALE GENOMIC DNA]</scope>
    <source>
        <strain evidence="7 8">HR-1</strain>
    </source>
</reference>
<evidence type="ECO:0000256" key="2">
    <source>
        <dbReference type="ARBA" id="ARBA00022519"/>
    </source>
</evidence>
<feature type="transmembrane region" description="Helical" evidence="6">
    <location>
        <begin position="6"/>
        <end position="26"/>
    </location>
</feature>
<dbReference type="GO" id="GO:0017089">
    <property type="term" value="F:glycolipid transfer activity"/>
    <property type="evidence" value="ECO:0007669"/>
    <property type="project" value="TreeGrafter"/>
</dbReference>
<comment type="caution">
    <text evidence="7">The sequence shown here is derived from an EMBL/GenBank/DDBJ whole genome shotgun (WGS) entry which is preliminary data.</text>
</comment>
<dbReference type="PANTHER" id="PTHR37481">
    <property type="entry name" value="LIPOPOLYSACCHARIDE EXPORT SYSTEM PROTEIN LPTC"/>
    <property type="match status" value="1"/>
</dbReference>
<dbReference type="InterPro" id="IPR010664">
    <property type="entry name" value="LipoPS_assembly_LptC-rel"/>
</dbReference>
<keyword evidence="2" id="KW-0997">Cell inner membrane</keyword>
<keyword evidence="3 6" id="KW-0812">Transmembrane</keyword>
<dbReference type="GO" id="GO:0015221">
    <property type="term" value="F:lipopolysaccharide transmembrane transporter activity"/>
    <property type="evidence" value="ECO:0007669"/>
    <property type="project" value="InterPro"/>
</dbReference>
<dbReference type="RefSeq" id="WP_103115723.1">
    <property type="nucleotide sequence ID" value="NZ_PPFX01000023.1"/>
</dbReference>
<keyword evidence="1" id="KW-1003">Cell membrane</keyword>
<dbReference type="InterPro" id="IPR026265">
    <property type="entry name" value="LptC"/>
</dbReference>
<evidence type="ECO:0000256" key="6">
    <source>
        <dbReference type="SAM" id="Phobius"/>
    </source>
</evidence>
<proteinExistence type="predicted"/>
<evidence type="ECO:0000256" key="3">
    <source>
        <dbReference type="ARBA" id="ARBA00022692"/>
    </source>
</evidence>
<name>A0A2K2H917_9BACT</name>
<keyword evidence="4 6" id="KW-1133">Transmembrane helix</keyword>
<dbReference type="OrthoDB" id="5402417at2"/>
<gene>
    <name evidence="7" type="primary">lptC</name>
    <name evidence="7" type="ORF">C2E25_10625</name>
</gene>
<evidence type="ECO:0000256" key="5">
    <source>
        <dbReference type="ARBA" id="ARBA00023136"/>
    </source>
</evidence>
<dbReference type="NCBIfam" id="TIGR04409">
    <property type="entry name" value="LptC_YrbK"/>
    <property type="match status" value="1"/>
</dbReference>
<dbReference type="GO" id="GO:0005886">
    <property type="term" value="C:plasma membrane"/>
    <property type="evidence" value="ECO:0007669"/>
    <property type="project" value="InterPro"/>
</dbReference>
<dbReference type="AlphaFoldDB" id="A0A2K2H917"/>
<keyword evidence="5 6" id="KW-0472">Membrane</keyword>
<evidence type="ECO:0000256" key="1">
    <source>
        <dbReference type="ARBA" id="ARBA00022475"/>
    </source>
</evidence>
<dbReference type="Proteomes" id="UP000236340">
    <property type="component" value="Unassembled WGS sequence"/>
</dbReference>
<dbReference type="GO" id="GO:0030288">
    <property type="term" value="C:outer membrane-bounded periplasmic space"/>
    <property type="evidence" value="ECO:0007669"/>
    <property type="project" value="TreeGrafter"/>
</dbReference>
<dbReference type="PANTHER" id="PTHR37481:SF1">
    <property type="entry name" value="LIPOPOLYSACCHARIDE EXPORT SYSTEM PROTEIN LPTC"/>
    <property type="match status" value="1"/>
</dbReference>
<protein>
    <submittedName>
        <fullName evidence="7">LPS export ABC transporter periplasmic protein LptC</fullName>
    </submittedName>
</protein>
<dbReference type="EMBL" id="PPFX01000023">
    <property type="protein sequence ID" value="PNU19761.1"/>
    <property type="molecule type" value="Genomic_DNA"/>
</dbReference>
<evidence type="ECO:0000256" key="4">
    <source>
        <dbReference type="ARBA" id="ARBA00022989"/>
    </source>
</evidence>
<dbReference type="InterPro" id="IPR052363">
    <property type="entry name" value="LPS_export_LptC"/>
</dbReference>
<accession>A0A2K2H917</accession>
<evidence type="ECO:0000313" key="8">
    <source>
        <dbReference type="Proteomes" id="UP000236340"/>
    </source>
</evidence>
<dbReference type="Pfam" id="PF06835">
    <property type="entry name" value="LptC"/>
    <property type="match status" value="1"/>
</dbReference>
<sequence length="193" mass="21805">MKQFFSARHLLVVAILVLSGMLVLVISRRYTRIEPVAVDVPAAGADLSLAKIDYTETRGGKAFWRLRADRASYDLETGRSRLHNVHLSFFGAGDSGVLTLDARRGVWDEKAGEFVVSGNVVARSERGYAFSTDRLHYRQAERLLWTDQPVRLSSGQFEVEATGMRLLVDQRRLKLLADVRSKWLIRPDDEEKG</sequence>